<dbReference type="EMBL" id="CAXAMM010022146">
    <property type="protein sequence ID" value="CAK9051296.1"/>
    <property type="molecule type" value="Genomic_DNA"/>
</dbReference>
<organism evidence="2 3">
    <name type="scientific">Durusdinium trenchii</name>
    <dbReference type="NCBI Taxonomy" id="1381693"/>
    <lineage>
        <taxon>Eukaryota</taxon>
        <taxon>Sar</taxon>
        <taxon>Alveolata</taxon>
        <taxon>Dinophyceae</taxon>
        <taxon>Suessiales</taxon>
        <taxon>Symbiodiniaceae</taxon>
        <taxon>Durusdinium</taxon>
    </lineage>
</organism>
<name>A0ABP0MII3_9DINO</name>
<dbReference type="Proteomes" id="UP001642464">
    <property type="component" value="Unassembled WGS sequence"/>
</dbReference>
<keyword evidence="3" id="KW-1185">Reference proteome</keyword>
<reference evidence="2 3" key="1">
    <citation type="submission" date="2024-02" db="EMBL/GenBank/DDBJ databases">
        <authorList>
            <person name="Chen Y."/>
            <person name="Shah S."/>
            <person name="Dougan E. K."/>
            <person name="Thang M."/>
            <person name="Chan C."/>
        </authorList>
    </citation>
    <scope>NUCLEOTIDE SEQUENCE [LARGE SCALE GENOMIC DNA]</scope>
</reference>
<sequence>VGPAHPSIFTTDSKVEDDKIANTLGMRPYTVALCEILDLTAIYTYTRSWNRRSHHPSHLPNGSQKGYIDLDRPMPSKKLLK</sequence>
<evidence type="ECO:0000313" key="3">
    <source>
        <dbReference type="Proteomes" id="UP001642464"/>
    </source>
</evidence>
<gene>
    <name evidence="2" type="ORF">SCF082_LOCUS28164</name>
</gene>
<feature type="non-terminal residue" evidence="2">
    <location>
        <position position="1"/>
    </location>
</feature>
<feature type="non-terminal residue" evidence="2">
    <location>
        <position position="81"/>
    </location>
</feature>
<protein>
    <submittedName>
        <fullName evidence="2">Uncharacterized protein</fullName>
    </submittedName>
</protein>
<comment type="caution">
    <text evidence="2">The sequence shown here is derived from an EMBL/GenBank/DDBJ whole genome shotgun (WGS) entry which is preliminary data.</text>
</comment>
<evidence type="ECO:0000313" key="2">
    <source>
        <dbReference type="EMBL" id="CAK9051296.1"/>
    </source>
</evidence>
<proteinExistence type="predicted"/>
<evidence type="ECO:0000256" key="1">
    <source>
        <dbReference type="SAM" id="MobiDB-lite"/>
    </source>
</evidence>
<feature type="region of interest" description="Disordered" evidence="1">
    <location>
        <begin position="51"/>
        <end position="81"/>
    </location>
</feature>
<accession>A0ABP0MII3</accession>